<keyword evidence="2" id="KW-0597">Phosphoprotein</keyword>
<dbReference type="GO" id="GO:0005829">
    <property type="term" value="C:cytosol"/>
    <property type="evidence" value="ECO:0007669"/>
    <property type="project" value="TreeGrafter"/>
</dbReference>
<evidence type="ECO:0000313" key="8">
    <source>
        <dbReference type="Proteomes" id="UP000033519"/>
    </source>
</evidence>
<evidence type="ECO:0000259" key="5">
    <source>
        <dbReference type="PROSITE" id="PS51755"/>
    </source>
</evidence>
<dbReference type="InterPro" id="IPR039420">
    <property type="entry name" value="WalR-like"/>
</dbReference>
<feature type="domain" description="OmpR/PhoB-type" evidence="5">
    <location>
        <begin position="124"/>
        <end position="218"/>
    </location>
</feature>
<gene>
    <name evidence="7" type="ORF">SAMN04488059_12546</name>
    <name evidence="6" type="ORF">WH91_11685</name>
</gene>
<feature type="modified residue" description="4-aspartylphosphate" evidence="2">
    <location>
        <position position="51"/>
    </location>
</feature>
<dbReference type="EMBL" id="LAPV01000125">
    <property type="protein sequence ID" value="KKC32893.1"/>
    <property type="molecule type" value="Genomic_DNA"/>
</dbReference>
<dbReference type="AlphaFoldDB" id="A0A0F5PW79"/>
<evidence type="ECO:0000259" key="4">
    <source>
        <dbReference type="PROSITE" id="PS50110"/>
    </source>
</evidence>
<dbReference type="Gene3D" id="1.10.10.10">
    <property type="entry name" value="Winged helix-like DNA-binding domain superfamily/Winged helix DNA-binding domain"/>
    <property type="match status" value="1"/>
</dbReference>
<proteinExistence type="predicted"/>
<dbReference type="Gene3D" id="3.40.50.2300">
    <property type="match status" value="1"/>
</dbReference>
<keyword evidence="8" id="KW-1185">Reference proteome</keyword>
<dbReference type="OrthoDB" id="5297525at2"/>
<sequence length="218" mass="23633">MRVLLIEDDHVLGAAIRDHIASNGHGVDWMQRLDDARLALSTMSYELVLLDLNLPDGRGLDLLRELRAAHNPVPVIIATAQDQVAIRIEGLNSGADDYLIKPFDLSEMSARVAAVARRSSASPLPVVTIGTIAVDIARKVATVGGKSVVLTAREWVVLERLLSHRGAIVTKGDIEDSLYAFGAEVESNAVEVYVSRLRKKLGREFISTARGLGYQVAS</sequence>
<dbReference type="Proteomes" id="UP000033519">
    <property type="component" value="Unassembled WGS sequence"/>
</dbReference>
<dbReference type="CDD" id="cd00383">
    <property type="entry name" value="trans_reg_C"/>
    <property type="match status" value="1"/>
</dbReference>
<dbReference type="EMBL" id="FOMB01000025">
    <property type="protein sequence ID" value="SFD17305.1"/>
    <property type="molecule type" value="Genomic_DNA"/>
</dbReference>
<dbReference type="STRING" id="728005.SAMN04488059_12546"/>
<dbReference type="SMART" id="SM00448">
    <property type="entry name" value="REC"/>
    <property type="match status" value="1"/>
</dbReference>
<dbReference type="Gene3D" id="6.10.250.690">
    <property type="match status" value="1"/>
</dbReference>
<name>A0A0F5PW79_9HYPH</name>
<dbReference type="PANTHER" id="PTHR48111:SF36">
    <property type="entry name" value="TRANSCRIPTIONAL REGULATORY PROTEIN CUTR"/>
    <property type="match status" value="1"/>
</dbReference>
<dbReference type="Pfam" id="PF00072">
    <property type="entry name" value="Response_reg"/>
    <property type="match status" value="1"/>
</dbReference>
<dbReference type="PROSITE" id="PS50110">
    <property type="entry name" value="RESPONSE_REGULATORY"/>
    <property type="match status" value="1"/>
</dbReference>
<organism evidence="7 9">
    <name type="scientific">Devosia psychrophila</name>
    <dbReference type="NCBI Taxonomy" id="728005"/>
    <lineage>
        <taxon>Bacteria</taxon>
        <taxon>Pseudomonadati</taxon>
        <taxon>Pseudomonadota</taxon>
        <taxon>Alphaproteobacteria</taxon>
        <taxon>Hyphomicrobiales</taxon>
        <taxon>Devosiaceae</taxon>
        <taxon>Devosia</taxon>
    </lineage>
</organism>
<dbReference type="GO" id="GO:0000156">
    <property type="term" value="F:phosphorelay response regulator activity"/>
    <property type="evidence" value="ECO:0007669"/>
    <property type="project" value="TreeGrafter"/>
</dbReference>
<dbReference type="PANTHER" id="PTHR48111">
    <property type="entry name" value="REGULATOR OF RPOS"/>
    <property type="match status" value="1"/>
</dbReference>
<feature type="DNA-binding region" description="OmpR/PhoB-type" evidence="3">
    <location>
        <begin position="124"/>
        <end position="218"/>
    </location>
</feature>
<dbReference type="RefSeq" id="WP_046171190.1">
    <property type="nucleotide sequence ID" value="NZ_FOMB01000025.1"/>
</dbReference>
<reference evidence="7 9" key="2">
    <citation type="submission" date="2016-10" db="EMBL/GenBank/DDBJ databases">
        <authorList>
            <person name="de Groot N.N."/>
        </authorList>
    </citation>
    <scope>NUCLEOTIDE SEQUENCE [LARGE SCALE GENOMIC DNA]</scope>
    <source>
        <strain evidence="7 9">CGMCC 1.10210</strain>
    </source>
</reference>
<dbReference type="InterPro" id="IPR001867">
    <property type="entry name" value="OmpR/PhoB-type_DNA-bd"/>
</dbReference>
<dbReference type="InterPro" id="IPR011006">
    <property type="entry name" value="CheY-like_superfamily"/>
</dbReference>
<dbReference type="GO" id="GO:0006355">
    <property type="term" value="P:regulation of DNA-templated transcription"/>
    <property type="evidence" value="ECO:0007669"/>
    <property type="project" value="InterPro"/>
</dbReference>
<dbReference type="SMART" id="SM00862">
    <property type="entry name" value="Trans_reg_C"/>
    <property type="match status" value="1"/>
</dbReference>
<dbReference type="Proteomes" id="UP000182258">
    <property type="component" value="Unassembled WGS sequence"/>
</dbReference>
<evidence type="ECO:0000256" key="1">
    <source>
        <dbReference type="ARBA" id="ARBA00023125"/>
    </source>
</evidence>
<evidence type="ECO:0000256" key="3">
    <source>
        <dbReference type="PROSITE-ProRule" id="PRU01091"/>
    </source>
</evidence>
<evidence type="ECO:0000256" key="2">
    <source>
        <dbReference type="PROSITE-ProRule" id="PRU00169"/>
    </source>
</evidence>
<accession>A0A0F5PW79</accession>
<protein>
    <submittedName>
        <fullName evidence="7">DNA-binding response regulator, OmpR family, contains REC and winged-helix (WHTH) domain</fullName>
    </submittedName>
    <submittedName>
        <fullName evidence="6">Transcriptional regulator</fullName>
    </submittedName>
</protein>
<keyword evidence="1 3" id="KW-0238">DNA-binding</keyword>
<dbReference type="GO" id="GO:0000976">
    <property type="term" value="F:transcription cis-regulatory region binding"/>
    <property type="evidence" value="ECO:0007669"/>
    <property type="project" value="TreeGrafter"/>
</dbReference>
<dbReference type="PATRIC" id="fig|728005.3.peg.475"/>
<dbReference type="GO" id="GO:0032993">
    <property type="term" value="C:protein-DNA complex"/>
    <property type="evidence" value="ECO:0007669"/>
    <property type="project" value="TreeGrafter"/>
</dbReference>
<evidence type="ECO:0000313" key="9">
    <source>
        <dbReference type="Proteomes" id="UP000182258"/>
    </source>
</evidence>
<evidence type="ECO:0000313" key="7">
    <source>
        <dbReference type="EMBL" id="SFD17305.1"/>
    </source>
</evidence>
<dbReference type="Pfam" id="PF00486">
    <property type="entry name" value="Trans_reg_C"/>
    <property type="match status" value="1"/>
</dbReference>
<dbReference type="PROSITE" id="PS51755">
    <property type="entry name" value="OMPR_PHOB"/>
    <property type="match status" value="1"/>
</dbReference>
<reference evidence="6 8" key="1">
    <citation type="submission" date="2015-03" db="EMBL/GenBank/DDBJ databases">
        <authorList>
            <person name="Lepp D."/>
            <person name="Hassan Y.I."/>
            <person name="Li X.-Z."/>
            <person name="Zhou T."/>
        </authorList>
    </citation>
    <scope>NUCLEOTIDE SEQUENCE [LARGE SCALE GENOMIC DNA]</scope>
    <source>
        <strain evidence="6 8">Cr7-05</strain>
    </source>
</reference>
<feature type="domain" description="Response regulatory" evidence="4">
    <location>
        <begin position="2"/>
        <end position="116"/>
    </location>
</feature>
<evidence type="ECO:0000313" key="6">
    <source>
        <dbReference type="EMBL" id="KKC32893.1"/>
    </source>
</evidence>
<dbReference type="SUPFAM" id="SSF52172">
    <property type="entry name" value="CheY-like"/>
    <property type="match status" value="1"/>
</dbReference>
<dbReference type="InterPro" id="IPR001789">
    <property type="entry name" value="Sig_transdc_resp-reg_receiver"/>
</dbReference>
<dbReference type="InterPro" id="IPR036388">
    <property type="entry name" value="WH-like_DNA-bd_sf"/>
</dbReference>